<reference evidence="2 3" key="1">
    <citation type="submission" date="2020-08" db="EMBL/GenBank/DDBJ databases">
        <title>Genomic Encyclopedia of Type Strains, Phase IV (KMG-IV): sequencing the most valuable type-strain genomes for metagenomic binning, comparative biology and taxonomic classification.</title>
        <authorList>
            <person name="Goeker M."/>
        </authorList>
    </citation>
    <scope>NUCLEOTIDE SEQUENCE [LARGE SCALE GENOMIC DNA]</scope>
    <source>
        <strain evidence="2 3">DSM 28101</strain>
    </source>
</reference>
<organism evidence="2 3">
    <name type="scientific">Martelella radicis</name>
    <dbReference type="NCBI Taxonomy" id="1397476"/>
    <lineage>
        <taxon>Bacteria</taxon>
        <taxon>Pseudomonadati</taxon>
        <taxon>Pseudomonadota</taxon>
        <taxon>Alphaproteobacteria</taxon>
        <taxon>Hyphomicrobiales</taxon>
        <taxon>Aurantimonadaceae</taxon>
        <taxon>Martelella</taxon>
    </lineage>
</organism>
<comment type="caution">
    <text evidence="2">The sequence shown here is derived from an EMBL/GenBank/DDBJ whole genome shotgun (WGS) entry which is preliminary data.</text>
</comment>
<feature type="region of interest" description="Disordered" evidence="1">
    <location>
        <begin position="118"/>
        <end position="175"/>
    </location>
</feature>
<accession>A0A7W6KLR0</accession>
<dbReference type="AlphaFoldDB" id="A0A7W6KLR0"/>
<protein>
    <submittedName>
        <fullName evidence="2">Uncharacterized protein YeaO (DUF488 family)</fullName>
    </submittedName>
</protein>
<gene>
    <name evidence="2" type="ORF">GGR30_003501</name>
</gene>
<feature type="compositionally biased region" description="Basic and acidic residues" evidence="1">
    <location>
        <begin position="149"/>
        <end position="159"/>
    </location>
</feature>
<evidence type="ECO:0000256" key="1">
    <source>
        <dbReference type="SAM" id="MobiDB-lite"/>
    </source>
</evidence>
<dbReference type="PANTHER" id="PTHR36849">
    <property type="entry name" value="CYTOPLASMIC PROTEIN-RELATED"/>
    <property type="match status" value="1"/>
</dbReference>
<dbReference type="Proteomes" id="UP000530571">
    <property type="component" value="Unassembled WGS sequence"/>
</dbReference>
<evidence type="ECO:0000313" key="2">
    <source>
        <dbReference type="EMBL" id="MBB4123553.1"/>
    </source>
</evidence>
<proteinExistence type="predicted"/>
<dbReference type="PANTHER" id="PTHR36849:SF1">
    <property type="entry name" value="CYTOPLASMIC PROTEIN"/>
    <property type="match status" value="1"/>
</dbReference>
<dbReference type="InterPro" id="IPR052552">
    <property type="entry name" value="YeaO-like"/>
</dbReference>
<dbReference type="Pfam" id="PF22752">
    <property type="entry name" value="DUF488-N3i"/>
    <property type="match status" value="1"/>
</dbReference>
<keyword evidence="3" id="KW-1185">Reference proteome</keyword>
<dbReference type="RefSeq" id="WP_183488708.1">
    <property type="nucleotide sequence ID" value="NZ_JACIDZ010000013.1"/>
</dbReference>
<sequence length="175" mass="19695">MPVKIKRVYDEPENADGLRVLVDRLWPRGLAKGKARVDLWAKEVAPSGELRNWFAHRKDRWEDFQRQYRAELADNAALDEICAKSGKDTVTLLYAARDECINHAWVLAAVIAERSGRHAETDQPDEGAVEVSSPPCFLHELDPAWLGTESRDDSGKPADPEADEQPSHKKTGRPE</sequence>
<name>A0A7W6KLR0_9HYPH</name>
<dbReference type="EMBL" id="JACIDZ010000013">
    <property type="protein sequence ID" value="MBB4123553.1"/>
    <property type="molecule type" value="Genomic_DNA"/>
</dbReference>
<evidence type="ECO:0000313" key="3">
    <source>
        <dbReference type="Proteomes" id="UP000530571"/>
    </source>
</evidence>